<dbReference type="InterPro" id="IPR016160">
    <property type="entry name" value="Ald_DH_CS_CYS"/>
</dbReference>
<name>A0A931MJ08_9BURK</name>
<dbReference type="InterPro" id="IPR016162">
    <property type="entry name" value="Ald_DH_N"/>
</dbReference>
<dbReference type="Pfam" id="PF00171">
    <property type="entry name" value="Aldedh"/>
    <property type="match status" value="1"/>
</dbReference>
<dbReference type="SUPFAM" id="SSF53720">
    <property type="entry name" value="ALDH-like"/>
    <property type="match status" value="1"/>
</dbReference>
<dbReference type="FunFam" id="3.40.605.10:FF:000033">
    <property type="entry name" value="NAD-dependent succinate-semialdehyde dehydrogenase"/>
    <property type="match status" value="1"/>
</dbReference>
<keyword evidence="5" id="KW-1185">Reference proteome</keyword>
<dbReference type="PROSITE" id="PS00070">
    <property type="entry name" value="ALDEHYDE_DEHYDR_CYS"/>
    <property type="match status" value="1"/>
</dbReference>
<keyword evidence="2" id="KW-0560">Oxidoreductase</keyword>
<dbReference type="Gene3D" id="3.40.309.10">
    <property type="entry name" value="Aldehyde Dehydrogenase, Chain A, domain 2"/>
    <property type="match status" value="1"/>
</dbReference>
<dbReference type="RefSeq" id="WP_196988668.1">
    <property type="nucleotide sequence ID" value="NZ_JADWYS010000002.1"/>
</dbReference>
<dbReference type="InterPro" id="IPR015590">
    <property type="entry name" value="Aldehyde_DH_dom"/>
</dbReference>
<dbReference type="InterPro" id="IPR016163">
    <property type="entry name" value="Ald_DH_C"/>
</dbReference>
<dbReference type="Proteomes" id="UP000651050">
    <property type="component" value="Unassembled WGS sequence"/>
</dbReference>
<proteinExistence type="inferred from homology"/>
<comment type="caution">
    <text evidence="4">The sequence shown here is derived from an EMBL/GenBank/DDBJ whole genome shotgun (WGS) entry which is preliminary data.</text>
</comment>
<evidence type="ECO:0000313" key="5">
    <source>
        <dbReference type="Proteomes" id="UP000651050"/>
    </source>
</evidence>
<dbReference type="AlphaFoldDB" id="A0A931MJ08"/>
<sequence length="476" mass="51049">MYEDLSLYIDGEFIKGGGRPAQDVFDPATGSVIAQLPHATKEDLDRALAAAQKAFESWRLVSALERGNILRKVAQLTRERAEAIARNITADMGKPLKEAIAEVNRCAEHLEWHAEEARRIYGRVVAARVPNVRQMVLKEPVGVCVAFTPWNFPYNQAVRKVAAALGSGCTLVLKGPEDAPSAVIALARLFHEAGLPKGVLNCVWGVPSEVSSHLIASPIVRKVSFTGSVPVGRLIASMAGSGLKRMTLELGGHSPAIVCEDADVDAAARVLSAVKFNNAGQVCVAPNRFYIHEKVYDRFMASFLEHAKKLKVGPGSEATTTMGPLAHSRRVPAMMEMVEDARAKGARIELGGARMGDNGYFFAPTVMTEVPDDASIMLNEPFGPVAPCVRYTDLDEAIRRANALPYGLSSYAFTTTTKNALKLQNGLQAGNVNINHSGQAAPEIPLGGVKDSGIGSEGGQETFDGYLATKLVTQLD</sequence>
<dbReference type="Gene3D" id="3.40.605.10">
    <property type="entry name" value="Aldehyde Dehydrogenase, Chain A, domain 1"/>
    <property type="match status" value="1"/>
</dbReference>
<accession>A0A931MJ08</accession>
<gene>
    <name evidence="4" type="ORF">I5803_21850</name>
</gene>
<dbReference type="GO" id="GO:0016620">
    <property type="term" value="F:oxidoreductase activity, acting on the aldehyde or oxo group of donors, NAD or NADP as acceptor"/>
    <property type="evidence" value="ECO:0007669"/>
    <property type="project" value="InterPro"/>
</dbReference>
<organism evidence="4 5">
    <name type="scientific">Caenimonas aquaedulcis</name>
    <dbReference type="NCBI Taxonomy" id="2793270"/>
    <lineage>
        <taxon>Bacteria</taxon>
        <taxon>Pseudomonadati</taxon>
        <taxon>Pseudomonadota</taxon>
        <taxon>Betaproteobacteria</taxon>
        <taxon>Burkholderiales</taxon>
        <taxon>Comamonadaceae</taxon>
        <taxon>Caenimonas</taxon>
    </lineage>
</organism>
<dbReference type="PANTHER" id="PTHR43353:SF5">
    <property type="entry name" value="SUCCINATE-SEMIALDEHYDE DEHYDROGENASE, MITOCHONDRIAL"/>
    <property type="match status" value="1"/>
</dbReference>
<dbReference type="FunFam" id="3.40.309.10:FF:000009">
    <property type="entry name" value="Aldehyde dehydrogenase A"/>
    <property type="match status" value="1"/>
</dbReference>
<dbReference type="InterPro" id="IPR016161">
    <property type="entry name" value="Ald_DH/histidinol_DH"/>
</dbReference>
<reference evidence="4" key="1">
    <citation type="submission" date="2020-11" db="EMBL/GenBank/DDBJ databases">
        <title>Bacterial whole genome sequence for Caenimonas sp. DR4.4.</title>
        <authorList>
            <person name="Le V."/>
            <person name="Ko S.-R."/>
            <person name="Ahn C.-Y."/>
            <person name="Oh H.-M."/>
        </authorList>
    </citation>
    <scope>NUCLEOTIDE SEQUENCE</scope>
    <source>
        <strain evidence="4">DR4.4</strain>
    </source>
</reference>
<evidence type="ECO:0000313" key="4">
    <source>
        <dbReference type="EMBL" id="MBG9390691.1"/>
    </source>
</evidence>
<dbReference type="PANTHER" id="PTHR43353">
    <property type="entry name" value="SUCCINATE-SEMIALDEHYDE DEHYDROGENASE, MITOCHONDRIAL"/>
    <property type="match status" value="1"/>
</dbReference>
<feature type="domain" description="Aldehyde dehydrogenase" evidence="3">
    <location>
        <begin position="21"/>
        <end position="472"/>
    </location>
</feature>
<evidence type="ECO:0000259" key="3">
    <source>
        <dbReference type="Pfam" id="PF00171"/>
    </source>
</evidence>
<dbReference type="InterPro" id="IPR050740">
    <property type="entry name" value="Aldehyde_DH_Superfamily"/>
</dbReference>
<dbReference type="CDD" id="cd07103">
    <property type="entry name" value="ALDH_F5_SSADH_GabD"/>
    <property type="match status" value="1"/>
</dbReference>
<evidence type="ECO:0000256" key="1">
    <source>
        <dbReference type="ARBA" id="ARBA00009986"/>
    </source>
</evidence>
<comment type="similarity">
    <text evidence="1">Belongs to the aldehyde dehydrogenase family.</text>
</comment>
<evidence type="ECO:0000256" key="2">
    <source>
        <dbReference type="ARBA" id="ARBA00023002"/>
    </source>
</evidence>
<protein>
    <submittedName>
        <fullName evidence="4">NAD-dependent succinate-semialdehyde dehydrogenase</fullName>
    </submittedName>
</protein>
<dbReference type="EMBL" id="JADWYS010000002">
    <property type="protein sequence ID" value="MBG9390691.1"/>
    <property type="molecule type" value="Genomic_DNA"/>
</dbReference>